<feature type="compositionally biased region" description="Low complexity" evidence="1">
    <location>
        <begin position="21"/>
        <end position="43"/>
    </location>
</feature>
<feature type="non-terminal residue" evidence="2">
    <location>
        <position position="1"/>
    </location>
</feature>
<evidence type="ECO:0000256" key="1">
    <source>
        <dbReference type="SAM" id="MobiDB-lite"/>
    </source>
</evidence>
<protein>
    <submittedName>
        <fullName evidence="2">Uncharacterized protein</fullName>
    </submittedName>
</protein>
<dbReference type="Proteomes" id="UP001162483">
    <property type="component" value="Unassembled WGS sequence"/>
</dbReference>
<comment type="caution">
    <text evidence="2">The sequence shown here is derived from an EMBL/GenBank/DDBJ whole genome shotgun (WGS) entry which is preliminary data.</text>
</comment>
<evidence type="ECO:0000313" key="2">
    <source>
        <dbReference type="EMBL" id="CAI9613420.1"/>
    </source>
</evidence>
<evidence type="ECO:0000313" key="3">
    <source>
        <dbReference type="Proteomes" id="UP001162483"/>
    </source>
</evidence>
<proteinExistence type="predicted"/>
<gene>
    <name evidence="2" type="ORF">SPARVUS_LOCUS14891941</name>
</gene>
<organism evidence="2 3">
    <name type="scientific">Staurois parvus</name>
    <dbReference type="NCBI Taxonomy" id="386267"/>
    <lineage>
        <taxon>Eukaryota</taxon>
        <taxon>Metazoa</taxon>
        <taxon>Chordata</taxon>
        <taxon>Craniata</taxon>
        <taxon>Vertebrata</taxon>
        <taxon>Euteleostomi</taxon>
        <taxon>Amphibia</taxon>
        <taxon>Batrachia</taxon>
        <taxon>Anura</taxon>
        <taxon>Neobatrachia</taxon>
        <taxon>Ranoidea</taxon>
        <taxon>Ranidae</taxon>
        <taxon>Staurois</taxon>
    </lineage>
</organism>
<feature type="region of interest" description="Disordered" evidence="1">
    <location>
        <begin position="1"/>
        <end position="116"/>
    </location>
</feature>
<feature type="compositionally biased region" description="Pro residues" evidence="1">
    <location>
        <begin position="90"/>
        <end position="103"/>
    </location>
</feature>
<reference evidence="2" key="1">
    <citation type="submission" date="2023-05" db="EMBL/GenBank/DDBJ databases">
        <authorList>
            <person name="Stuckert A."/>
        </authorList>
    </citation>
    <scope>NUCLEOTIDE SEQUENCE</scope>
</reference>
<keyword evidence="3" id="KW-1185">Reference proteome</keyword>
<accession>A0ABN9GVD8</accession>
<name>A0ABN9GVD8_9NEOB</name>
<feature type="compositionally biased region" description="Low complexity" evidence="1">
    <location>
        <begin position="57"/>
        <end position="73"/>
    </location>
</feature>
<dbReference type="EMBL" id="CATNWA010019474">
    <property type="protein sequence ID" value="CAI9613420.1"/>
    <property type="molecule type" value="Genomic_DNA"/>
</dbReference>
<sequence>LDITRRDFVAAQTPSNPVPPHSTTHSSPLSHGPTTALTSTSTPPYIPHTEAPQHSAPLTLLPSRKSPRSSLMPASPPAPSTLSPHNSYDLPPPPSYAPSPTSPRSPTVRLLSPTLH</sequence>